<evidence type="ECO:0000256" key="5">
    <source>
        <dbReference type="ARBA" id="ARBA00022861"/>
    </source>
</evidence>
<dbReference type="GO" id="GO:0090729">
    <property type="term" value="F:toxin activity"/>
    <property type="evidence" value="ECO:0007669"/>
    <property type="project" value="UniProtKB-KW"/>
</dbReference>
<keyword evidence="4 6" id="KW-0732">Signal</keyword>
<dbReference type="InterPro" id="IPR008992">
    <property type="entry name" value="Enterotoxin"/>
</dbReference>
<feature type="signal peptide" evidence="6">
    <location>
        <begin position="1"/>
        <end position="22"/>
    </location>
</feature>
<dbReference type="InterPro" id="IPR006173">
    <property type="entry name" value="Staph_tox_OB"/>
</dbReference>
<dbReference type="Pfam" id="PF02876">
    <property type="entry name" value="Stap_Strp_tox_C"/>
    <property type="match status" value="1"/>
</dbReference>
<evidence type="ECO:0000313" key="9">
    <source>
        <dbReference type="EMBL" id="CDR28842.1"/>
    </source>
</evidence>
<feature type="domain" description="Staphylococcal/Streptococcal toxin beta-grasp" evidence="8">
    <location>
        <begin position="115"/>
        <end position="233"/>
    </location>
</feature>
<evidence type="ECO:0000256" key="2">
    <source>
        <dbReference type="ARBA" id="ARBA00022633"/>
    </source>
</evidence>
<sequence length="239" mass="27379">MKRLTIIVIFLFCYSQNHIATADVGVLNLRNYYGSYPIENHQNINSENDHLSHQLVFSMGNSTVTAEFMNVEDVKKFKNRPVDVYGLSYSGYCPNQSYMYGGVTLAGDYLEKSRRIPINLWVNGEHQTISTDKVSTNKKLVTAQEIDTKLRRYLQEEYNIYGFNDTNKGRNYGTKSKFSSGFNTGKISFHLNDGSSFSYDLFDTGTGQAESFLKIYNDNKTVETEKFHLDVEISYKDES</sequence>
<keyword evidence="2" id="KW-0766">Superantigen</keyword>
<evidence type="ECO:0000259" key="8">
    <source>
        <dbReference type="Pfam" id="PF02876"/>
    </source>
</evidence>
<dbReference type="EMBL" id="CCEH01000018">
    <property type="protein sequence ID" value="CDR28842.1"/>
    <property type="molecule type" value="Genomic_DNA"/>
</dbReference>
<dbReference type="Gene3D" id="3.10.20.120">
    <property type="match status" value="1"/>
</dbReference>
<dbReference type="AlphaFoldDB" id="A0A077UMW1"/>
<dbReference type="SUPFAM" id="SSF54334">
    <property type="entry name" value="Superantigen toxins, C-terminal domain"/>
    <property type="match status" value="1"/>
</dbReference>
<evidence type="ECO:0000256" key="3">
    <source>
        <dbReference type="ARBA" id="ARBA00022656"/>
    </source>
</evidence>
<dbReference type="Pfam" id="PF01123">
    <property type="entry name" value="Stap_Strp_toxin"/>
    <property type="match status" value="1"/>
</dbReference>
<dbReference type="InterPro" id="IPR013307">
    <property type="entry name" value="Superantigen_bac"/>
</dbReference>
<gene>
    <name evidence="9" type="primary">sem</name>
    <name evidence="9" type="ORF">ERS140147_01988</name>
</gene>
<evidence type="ECO:0000256" key="1">
    <source>
        <dbReference type="ARBA" id="ARBA00008401"/>
    </source>
</evidence>
<accession>A0A077UMW1</accession>
<evidence type="ECO:0000256" key="4">
    <source>
        <dbReference type="ARBA" id="ARBA00022729"/>
    </source>
</evidence>
<dbReference type="InterPro" id="IPR006123">
    <property type="entry name" value="Toxin_b-grasp_Staph/Strep"/>
</dbReference>
<comment type="similarity">
    <text evidence="1">Belongs to the staphylococcal/streptococcal toxin family.</text>
</comment>
<evidence type="ECO:0000313" key="10">
    <source>
        <dbReference type="Proteomes" id="UP000044616"/>
    </source>
</evidence>
<proteinExistence type="inferred from homology"/>
<keyword evidence="5" id="KW-0260">Enterotoxin</keyword>
<name>A0A077UMW1_9STAP</name>
<feature type="domain" description="Staphylococcal/Streptococcal toxin OB-fold" evidence="7">
    <location>
        <begin position="28"/>
        <end position="105"/>
    </location>
</feature>
<evidence type="ECO:0000256" key="6">
    <source>
        <dbReference type="SAM" id="SignalP"/>
    </source>
</evidence>
<evidence type="ECO:0000259" key="7">
    <source>
        <dbReference type="Pfam" id="PF01123"/>
    </source>
</evidence>
<organism evidence="9 10">
    <name type="scientific">Staphylococcus schweitzeri</name>
    <dbReference type="NCBI Taxonomy" id="1654388"/>
    <lineage>
        <taxon>Bacteria</taxon>
        <taxon>Bacillati</taxon>
        <taxon>Bacillota</taxon>
        <taxon>Bacilli</taxon>
        <taxon>Bacillales</taxon>
        <taxon>Staphylococcaceae</taxon>
        <taxon>Staphylococcus</taxon>
    </lineage>
</organism>
<dbReference type="RefSeq" id="WP_047531447.1">
    <property type="nucleotide sequence ID" value="NZ_CCEH01000018.1"/>
</dbReference>
<dbReference type="PROSITE" id="PS00278">
    <property type="entry name" value="STAPH_STREP_TOXIN_2"/>
    <property type="match status" value="1"/>
</dbReference>
<protein>
    <submittedName>
        <fullName evidence="9">Enterotoxin SEM</fullName>
    </submittedName>
</protein>
<dbReference type="Proteomes" id="UP000044616">
    <property type="component" value="Unassembled WGS sequence"/>
</dbReference>
<dbReference type="InterPro" id="IPR016091">
    <property type="entry name" value="SuperAg_toxin_C"/>
</dbReference>
<dbReference type="Gene3D" id="2.40.50.110">
    <property type="match status" value="1"/>
</dbReference>
<feature type="chain" id="PRO_5001725235" evidence="6">
    <location>
        <begin position="23"/>
        <end position="239"/>
    </location>
</feature>
<dbReference type="PRINTS" id="PR01898">
    <property type="entry name" value="SAGSUPRFAMLY"/>
</dbReference>
<keyword evidence="3" id="KW-0800">Toxin</keyword>
<dbReference type="SUPFAM" id="SSF50203">
    <property type="entry name" value="Bacterial enterotoxins"/>
    <property type="match status" value="1"/>
</dbReference>
<dbReference type="InterPro" id="IPR006126">
    <property type="entry name" value="Staph/Strept_toxin_CS"/>
</dbReference>
<dbReference type="SMR" id="A0A077UMW1"/>
<dbReference type="GO" id="GO:0005576">
    <property type="term" value="C:extracellular region"/>
    <property type="evidence" value="ECO:0007669"/>
    <property type="project" value="InterPro"/>
</dbReference>
<reference evidence="9 10" key="1">
    <citation type="submission" date="2014-05" db="EMBL/GenBank/DDBJ databases">
        <authorList>
            <person name="Aslett A.Martin."/>
            <person name="De Silva Nishadi"/>
        </authorList>
    </citation>
    <scope>NUCLEOTIDE SEQUENCE [LARGE SCALE GENOMIC DNA]</scope>
</reference>